<proteinExistence type="predicted"/>
<organism evidence="1 2">
    <name type="scientific">Eumeta variegata</name>
    <name type="common">Bagworm moth</name>
    <name type="synonym">Eumeta japonica</name>
    <dbReference type="NCBI Taxonomy" id="151549"/>
    <lineage>
        <taxon>Eukaryota</taxon>
        <taxon>Metazoa</taxon>
        <taxon>Ecdysozoa</taxon>
        <taxon>Arthropoda</taxon>
        <taxon>Hexapoda</taxon>
        <taxon>Insecta</taxon>
        <taxon>Pterygota</taxon>
        <taxon>Neoptera</taxon>
        <taxon>Endopterygota</taxon>
        <taxon>Lepidoptera</taxon>
        <taxon>Glossata</taxon>
        <taxon>Ditrysia</taxon>
        <taxon>Tineoidea</taxon>
        <taxon>Psychidae</taxon>
        <taxon>Oiketicinae</taxon>
        <taxon>Eumeta</taxon>
    </lineage>
</organism>
<sequence>MIGVEEYRRGVGRQNILRTFSDFRAVKLEINFLKNQNQVITNFACTTRRGARDAREGRMKRGGNAKRGAILKLKPGRPGSKPVTVWIRVESGNEIKIDNMVNQRERRMKNTFYVHAGEVAGGSYSASLRLPLGVRSPSLGKKLPSPLVALKRI</sequence>
<keyword evidence="2" id="KW-1185">Reference proteome</keyword>
<dbReference type="Proteomes" id="UP000299102">
    <property type="component" value="Unassembled WGS sequence"/>
</dbReference>
<protein>
    <submittedName>
        <fullName evidence="1">Uncharacterized protein</fullName>
    </submittedName>
</protein>
<name>A0A4C1Z5U9_EUMVA</name>
<gene>
    <name evidence="1" type="ORF">EVAR_60173_1</name>
</gene>
<accession>A0A4C1Z5U9</accession>
<dbReference type="EMBL" id="BGZK01001565">
    <property type="protein sequence ID" value="GBP82444.1"/>
    <property type="molecule type" value="Genomic_DNA"/>
</dbReference>
<reference evidence="1 2" key="1">
    <citation type="journal article" date="2019" name="Commun. Biol.">
        <title>The bagworm genome reveals a unique fibroin gene that provides high tensile strength.</title>
        <authorList>
            <person name="Kono N."/>
            <person name="Nakamura H."/>
            <person name="Ohtoshi R."/>
            <person name="Tomita M."/>
            <person name="Numata K."/>
            <person name="Arakawa K."/>
        </authorList>
    </citation>
    <scope>NUCLEOTIDE SEQUENCE [LARGE SCALE GENOMIC DNA]</scope>
</reference>
<dbReference type="AlphaFoldDB" id="A0A4C1Z5U9"/>
<evidence type="ECO:0000313" key="1">
    <source>
        <dbReference type="EMBL" id="GBP82444.1"/>
    </source>
</evidence>
<comment type="caution">
    <text evidence="1">The sequence shown here is derived from an EMBL/GenBank/DDBJ whole genome shotgun (WGS) entry which is preliminary data.</text>
</comment>
<evidence type="ECO:0000313" key="2">
    <source>
        <dbReference type="Proteomes" id="UP000299102"/>
    </source>
</evidence>